<dbReference type="GO" id="GO:0003887">
    <property type="term" value="F:DNA-directed DNA polymerase activity"/>
    <property type="evidence" value="ECO:0007669"/>
    <property type="project" value="UniProtKB-KW"/>
</dbReference>
<dbReference type="Pfam" id="PF01612">
    <property type="entry name" value="DNA_pol_A_exo1"/>
    <property type="match status" value="1"/>
</dbReference>
<accession>A0AAD8JQV5</accession>
<feature type="domain" description="DNA-directed DNA polymerase family A palm" evidence="17">
    <location>
        <begin position="966"/>
        <end position="1196"/>
    </location>
</feature>
<gene>
    <name evidence="18" type="ORF">QVD17_38646</name>
</gene>
<feature type="region of interest" description="Disordered" evidence="16">
    <location>
        <begin position="243"/>
        <end position="267"/>
    </location>
</feature>
<dbReference type="GO" id="GO:0006302">
    <property type="term" value="P:double-strand break repair"/>
    <property type="evidence" value="ECO:0007669"/>
    <property type="project" value="TreeGrafter"/>
</dbReference>
<evidence type="ECO:0000256" key="7">
    <source>
        <dbReference type="ARBA" id="ARBA00022763"/>
    </source>
</evidence>
<keyword evidence="13" id="KW-0234">DNA repair</keyword>
<sequence>MVKRSEWLRGFINERYIKVELQLIKTAAFTATLSNKLSLTRLRFQLSTTLMAFTSPTNTFKKPPTCFWASHSMASYSKPNKFLHSFRWRRQNPYSKKDRFCNIAMVFSPFGFNARSSIYTMSFDENQRYTNMAHDLSCADFKLHVESTRGNSYARMVPRVSKDRITGAVHPRVNPIVDSHPHNRFRDKGLPPQSWIEAAREIRSSKEAINSSNKMNVSVPNGHAGSVTTEPCKNETEIRNGFESFESQPSIGNFTSRKSTYSSPEVNQSYPVPTSKFSEHTPVPKVHYAGTNITEPFKHKPYIRNGFEKFQSQPTNGYLNPRKSTPSSVKVNQKHPEAKSKSFDDTPVPTVQYAGSNLAEPCKHEVEIMNGFETLQSEPANGYSALKKSKFLEDTHIPSVNQKHPVSKSQFSEKVPVNGVHQKELCDDFNETYIVPIDEKDSTHLQKRLKSIYDKVFVVDDIIKAKEVVKKLTTQYRHLVHACDTEVAAIDVKQETPVDHGEVICFSIYSGHEADFGNGKSCIWVDVLDGGGKNILDVFSPFFEDPNIKKVWHNYSFDNHVIENYGLKLSGFHADTMHMARLWDSSRRMSGGYSLEALTSDSKGIMSGANLGPNEELIGKVSMKTIFGRKKLKKDGSEGKIVVIPPVEELQRVEREPWICYSALDSISTLKLYERLKSKLSNRVWNFNGVTKGNLYDFYEQYWRPFGELLVKMETEGMLVDRAYLMEIEKIAKVEQQIAADRFRNWASKLCADAKFMNVGSDTQLRQLFFGGIENSKDPSQTLPLEKEFKVPNVDNIIEEGKKVATKFRKITLKAICSGLQTETFTASGWPSVSGKVLKTLAGKVSMDYDIIDDELDEKDDVVEDAEVAETKSKTVTNDSDYGTAYTAFGGGSEGHEACHAIAALCEVCSIDSLISNFILPLQGSHISGKNGRIHCSLNINTETGRLSARRPNLQNQPALEKDRYKIRQAFIAAPGNSLIVADYGQLELRILAHLAECKSMLDAFEAGGDFHSRTAMNMYPYIREAIDSKEVLLEWHPQPGQETPPVPLLKDMYASERRKAKMLNFSIAYGKTAVGLARDWKVSVSEARETVARWYSGREEVLRWQEARKKEARKIGCVYTLLGRARTFPSTKNATRSQLGHIERAAINTPVQGSAADVAMCAMLEITKNARLRELGWKLLLQVHDEVILEGPTESADVAKAIVVDCMSKPFDGKNILKVGLSVDAKFAKNWYSAK</sequence>
<dbReference type="GO" id="GO:0003677">
    <property type="term" value="F:DNA binding"/>
    <property type="evidence" value="ECO:0007669"/>
    <property type="project" value="UniProtKB-KW"/>
</dbReference>
<proteinExistence type="inferred from homology"/>
<reference evidence="18" key="1">
    <citation type="journal article" date="2023" name="bioRxiv">
        <title>Improved chromosome-level genome assembly for marigold (Tagetes erecta).</title>
        <authorList>
            <person name="Jiang F."/>
            <person name="Yuan L."/>
            <person name="Wang S."/>
            <person name="Wang H."/>
            <person name="Xu D."/>
            <person name="Wang A."/>
            <person name="Fan W."/>
        </authorList>
    </citation>
    <scope>NUCLEOTIDE SEQUENCE</scope>
    <source>
        <strain evidence="18">WSJ</strain>
        <tissue evidence="18">Leaf</tissue>
    </source>
</reference>
<evidence type="ECO:0000313" key="19">
    <source>
        <dbReference type="Proteomes" id="UP001229421"/>
    </source>
</evidence>
<dbReference type="CDD" id="cd06139">
    <property type="entry name" value="DNA_polA_I_Ecoli_like_exo"/>
    <property type="match status" value="1"/>
</dbReference>
<name>A0AAD8JQV5_TARER</name>
<dbReference type="EMBL" id="JAUHHV010000011">
    <property type="protein sequence ID" value="KAK1407036.1"/>
    <property type="molecule type" value="Genomic_DNA"/>
</dbReference>
<keyword evidence="7" id="KW-0227">DNA damage</keyword>
<feature type="region of interest" description="Disordered" evidence="16">
    <location>
        <begin position="310"/>
        <end position="348"/>
    </location>
</feature>
<keyword evidence="3" id="KW-0808">Transferase</keyword>
<dbReference type="CDD" id="cd08640">
    <property type="entry name" value="DNA_pol_A_plastid_like"/>
    <property type="match status" value="1"/>
</dbReference>
<evidence type="ECO:0000256" key="4">
    <source>
        <dbReference type="ARBA" id="ARBA00022695"/>
    </source>
</evidence>
<evidence type="ECO:0000256" key="11">
    <source>
        <dbReference type="ARBA" id="ARBA00022946"/>
    </source>
</evidence>
<feature type="compositionally biased region" description="Basic and acidic residues" evidence="16">
    <location>
        <begin position="334"/>
        <end position="344"/>
    </location>
</feature>
<evidence type="ECO:0000256" key="2">
    <source>
        <dbReference type="ARBA" id="ARBA00012417"/>
    </source>
</evidence>
<evidence type="ECO:0000256" key="8">
    <source>
        <dbReference type="ARBA" id="ARBA00022801"/>
    </source>
</evidence>
<dbReference type="Proteomes" id="UP001229421">
    <property type="component" value="Unassembled WGS sequence"/>
</dbReference>
<keyword evidence="11" id="KW-0809">Transit peptide</keyword>
<dbReference type="GO" id="GO:0006264">
    <property type="term" value="P:mitochondrial DNA replication"/>
    <property type="evidence" value="ECO:0007669"/>
    <property type="project" value="UniProtKB-ARBA"/>
</dbReference>
<evidence type="ECO:0000256" key="10">
    <source>
        <dbReference type="ARBA" id="ARBA00022932"/>
    </source>
</evidence>
<dbReference type="InterPro" id="IPR036397">
    <property type="entry name" value="RNaseH_sf"/>
</dbReference>
<evidence type="ECO:0000256" key="12">
    <source>
        <dbReference type="ARBA" id="ARBA00023125"/>
    </source>
</evidence>
<evidence type="ECO:0000256" key="16">
    <source>
        <dbReference type="SAM" id="MobiDB-lite"/>
    </source>
</evidence>
<dbReference type="GO" id="GO:0009507">
    <property type="term" value="C:chloroplast"/>
    <property type="evidence" value="ECO:0007669"/>
    <property type="project" value="UniProtKB-ARBA"/>
</dbReference>
<evidence type="ECO:0000256" key="15">
    <source>
        <dbReference type="ARBA" id="ARBA00079253"/>
    </source>
</evidence>
<evidence type="ECO:0000256" key="13">
    <source>
        <dbReference type="ARBA" id="ARBA00023204"/>
    </source>
</evidence>
<dbReference type="FunFam" id="1.10.150.20:FF:000034">
    <property type="entry name" value="DNA polymerase I"/>
    <property type="match status" value="1"/>
</dbReference>
<dbReference type="FunFam" id="3.30.420.10:FF:000051">
    <property type="entry name" value="DNA polymerase I"/>
    <property type="match status" value="1"/>
</dbReference>
<organism evidence="18 19">
    <name type="scientific">Tagetes erecta</name>
    <name type="common">African marigold</name>
    <dbReference type="NCBI Taxonomy" id="13708"/>
    <lineage>
        <taxon>Eukaryota</taxon>
        <taxon>Viridiplantae</taxon>
        <taxon>Streptophyta</taxon>
        <taxon>Embryophyta</taxon>
        <taxon>Tracheophyta</taxon>
        <taxon>Spermatophyta</taxon>
        <taxon>Magnoliopsida</taxon>
        <taxon>eudicotyledons</taxon>
        <taxon>Gunneridae</taxon>
        <taxon>Pentapetalae</taxon>
        <taxon>asterids</taxon>
        <taxon>campanulids</taxon>
        <taxon>Asterales</taxon>
        <taxon>Asteraceae</taxon>
        <taxon>Asteroideae</taxon>
        <taxon>Heliantheae alliance</taxon>
        <taxon>Tageteae</taxon>
        <taxon>Tagetes</taxon>
    </lineage>
</organism>
<evidence type="ECO:0000256" key="1">
    <source>
        <dbReference type="ARBA" id="ARBA00007705"/>
    </source>
</evidence>
<evidence type="ECO:0000256" key="9">
    <source>
        <dbReference type="ARBA" id="ARBA00022839"/>
    </source>
</evidence>
<keyword evidence="10" id="KW-0239">DNA-directed DNA polymerase</keyword>
<dbReference type="GO" id="GO:0008408">
    <property type="term" value="F:3'-5' exonuclease activity"/>
    <property type="evidence" value="ECO:0007669"/>
    <property type="project" value="InterPro"/>
</dbReference>
<evidence type="ECO:0000259" key="17">
    <source>
        <dbReference type="SMART" id="SM00482"/>
    </source>
</evidence>
<keyword evidence="6" id="KW-0540">Nuclease</keyword>
<dbReference type="SUPFAM" id="SSF56672">
    <property type="entry name" value="DNA/RNA polymerases"/>
    <property type="match status" value="1"/>
</dbReference>
<keyword evidence="12" id="KW-0238">DNA-binding</keyword>
<dbReference type="InterPro" id="IPR012337">
    <property type="entry name" value="RNaseH-like_sf"/>
</dbReference>
<keyword evidence="8" id="KW-0378">Hydrolase</keyword>
<dbReference type="InterPro" id="IPR043502">
    <property type="entry name" value="DNA/RNA_pol_sf"/>
</dbReference>
<dbReference type="Gene3D" id="1.10.150.20">
    <property type="entry name" value="5' to 3' exonuclease, C-terminal subdomain"/>
    <property type="match status" value="1"/>
</dbReference>
<keyword evidence="9" id="KW-0269">Exonuclease</keyword>
<comment type="similarity">
    <text evidence="1">Belongs to the DNA polymerase type-A family.</text>
</comment>
<feature type="compositionally biased region" description="Polar residues" evidence="16">
    <location>
        <begin position="310"/>
        <end position="331"/>
    </location>
</feature>
<evidence type="ECO:0000256" key="3">
    <source>
        <dbReference type="ARBA" id="ARBA00022679"/>
    </source>
</evidence>
<keyword evidence="19" id="KW-1185">Reference proteome</keyword>
<dbReference type="SMART" id="SM00482">
    <property type="entry name" value="POLAc"/>
    <property type="match status" value="1"/>
</dbReference>
<dbReference type="InterPro" id="IPR001098">
    <property type="entry name" value="DNA-dir_DNA_pol_A_palm_dom"/>
</dbReference>
<protein>
    <recommendedName>
        <fullName evidence="2">DNA-directed DNA polymerase</fullName>
        <ecNumber evidence="2">2.7.7.7</ecNumber>
    </recommendedName>
    <alternativeName>
        <fullName evidence="15">DNA polymerase PolI-like B</fullName>
    </alternativeName>
</protein>
<dbReference type="PRINTS" id="PR00868">
    <property type="entry name" value="DNAPOLI"/>
</dbReference>
<evidence type="ECO:0000256" key="5">
    <source>
        <dbReference type="ARBA" id="ARBA00022705"/>
    </source>
</evidence>
<dbReference type="Gene3D" id="3.30.420.10">
    <property type="entry name" value="Ribonuclease H-like superfamily/Ribonuclease H"/>
    <property type="match status" value="1"/>
</dbReference>
<dbReference type="SUPFAM" id="SSF53098">
    <property type="entry name" value="Ribonuclease H-like"/>
    <property type="match status" value="1"/>
</dbReference>
<dbReference type="InterPro" id="IPR002562">
    <property type="entry name" value="3'-5'_exonuclease_dom"/>
</dbReference>
<dbReference type="AlphaFoldDB" id="A0AAD8JQV5"/>
<dbReference type="InterPro" id="IPR002298">
    <property type="entry name" value="DNA_polymerase_A"/>
</dbReference>
<comment type="caution">
    <text evidence="18">The sequence shown here is derived from an EMBL/GenBank/DDBJ whole genome shotgun (WGS) entry which is preliminary data.</text>
</comment>
<keyword evidence="4" id="KW-0548">Nucleotidyltransferase</keyword>
<dbReference type="Gene3D" id="3.30.70.370">
    <property type="match status" value="1"/>
</dbReference>
<dbReference type="PANTHER" id="PTHR10133:SF27">
    <property type="entry name" value="DNA POLYMERASE NU"/>
    <property type="match status" value="1"/>
</dbReference>
<dbReference type="GO" id="GO:0033259">
    <property type="term" value="P:plastid DNA replication"/>
    <property type="evidence" value="ECO:0007669"/>
    <property type="project" value="UniProtKB-ARBA"/>
</dbReference>
<evidence type="ECO:0000256" key="14">
    <source>
        <dbReference type="ARBA" id="ARBA00049244"/>
    </source>
</evidence>
<feature type="compositionally biased region" description="Polar residues" evidence="16">
    <location>
        <begin position="245"/>
        <end position="267"/>
    </location>
</feature>
<dbReference type="GO" id="GO:0005739">
    <property type="term" value="C:mitochondrion"/>
    <property type="evidence" value="ECO:0007669"/>
    <property type="project" value="GOC"/>
</dbReference>
<dbReference type="Pfam" id="PF00476">
    <property type="entry name" value="DNA_pol_A"/>
    <property type="match status" value="2"/>
</dbReference>
<evidence type="ECO:0000256" key="6">
    <source>
        <dbReference type="ARBA" id="ARBA00022722"/>
    </source>
</evidence>
<dbReference type="EC" id="2.7.7.7" evidence="2"/>
<comment type="catalytic activity">
    <reaction evidence="14">
        <text>DNA(n) + a 2'-deoxyribonucleoside 5'-triphosphate = DNA(n+1) + diphosphate</text>
        <dbReference type="Rhea" id="RHEA:22508"/>
        <dbReference type="Rhea" id="RHEA-COMP:17339"/>
        <dbReference type="Rhea" id="RHEA-COMP:17340"/>
        <dbReference type="ChEBI" id="CHEBI:33019"/>
        <dbReference type="ChEBI" id="CHEBI:61560"/>
        <dbReference type="ChEBI" id="CHEBI:173112"/>
        <dbReference type="EC" id="2.7.7.7"/>
    </reaction>
</comment>
<dbReference type="PANTHER" id="PTHR10133">
    <property type="entry name" value="DNA POLYMERASE I"/>
    <property type="match status" value="1"/>
</dbReference>
<keyword evidence="5" id="KW-0235">DNA replication</keyword>
<evidence type="ECO:0000313" key="18">
    <source>
        <dbReference type="EMBL" id="KAK1407036.1"/>
    </source>
</evidence>